<sequence length="88" mass="9047">MAIDSKVKRASVLGIIVPDGAFDQGDRQTILDIYRGILAGEIEAASTARAAITFTEGPVAAIAFSEGSQAVIAFSEGDVAVITFSEGT</sequence>
<dbReference type="EMBL" id="LAZR01020405">
    <property type="protein sequence ID" value="KKL88987.1"/>
    <property type="molecule type" value="Genomic_DNA"/>
</dbReference>
<accession>A0A0F9IP29</accession>
<comment type="caution">
    <text evidence="1">The sequence shown here is derived from an EMBL/GenBank/DDBJ whole genome shotgun (WGS) entry which is preliminary data.</text>
</comment>
<proteinExistence type="predicted"/>
<dbReference type="AlphaFoldDB" id="A0A0F9IP29"/>
<reference evidence="1" key="1">
    <citation type="journal article" date="2015" name="Nature">
        <title>Complex archaea that bridge the gap between prokaryotes and eukaryotes.</title>
        <authorList>
            <person name="Spang A."/>
            <person name="Saw J.H."/>
            <person name="Jorgensen S.L."/>
            <person name="Zaremba-Niedzwiedzka K."/>
            <person name="Martijn J."/>
            <person name="Lind A.E."/>
            <person name="van Eijk R."/>
            <person name="Schleper C."/>
            <person name="Guy L."/>
            <person name="Ettema T.J."/>
        </authorList>
    </citation>
    <scope>NUCLEOTIDE SEQUENCE</scope>
</reference>
<name>A0A0F9IP29_9ZZZZ</name>
<evidence type="ECO:0000313" key="1">
    <source>
        <dbReference type="EMBL" id="KKL88987.1"/>
    </source>
</evidence>
<organism evidence="1">
    <name type="scientific">marine sediment metagenome</name>
    <dbReference type="NCBI Taxonomy" id="412755"/>
    <lineage>
        <taxon>unclassified sequences</taxon>
        <taxon>metagenomes</taxon>
        <taxon>ecological metagenomes</taxon>
    </lineage>
</organism>
<gene>
    <name evidence="1" type="ORF">LCGC14_1919180</name>
</gene>
<protein>
    <submittedName>
        <fullName evidence="1">Uncharacterized protein</fullName>
    </submittedName>
</protein>